<evidence type="ECO:0000313" key="3">
    <source>
        <dbReference type="WBParaSite" id="nRc.2.0.1.t05986-RA"/>
    </source>
</evidence>
<proteinExistence type="predicted"/>
<evidence type="ECO:0000313" key="2">
    <source>
        <dbReference type="Proteomes" id="UP000887565"/>
    </source>
</evidence>
<reference evidence="3" key="1">
    <citation type="submission" date="2022-11" db="UniProtKB">
        <authorList>
            <consortium name="WormBaseParasite"/>
        </authorList>
    </citation>
    <scope>IDENTIFICATION</scope>
</reference>
<sequence length="93" mass="9890">MAVVAEGIFGIKQQGRRSLCSCLSRFWAVRRQHPGSRCHSVRTAILERTNIGCQADMRVRLATTLTAATKQAQGSGGKEGQTAQVGACGGRTS</sequence>
<accession>A0A915HXF9</accession>
<dbReference type="WBParaSite" id="nRc.2.0.1.t05986-RA">
    <property type="protein sequence ID" value="nRc.2.0.1.t05986-RA"/>
    <property type="gene ID" value="nRc.2.0.1.g05986"/>
</dbReference>
<dbReference type="AlphaFoldDB" id="A0A915HXF9"/>
<evidence type="ECO:0000256" key="1">
    <source>
        <dbReference type="SAM" id="MobiDB-lite"/>
    </source>
</evidence>
<organism evidence="2 3">
    <name type="scientific">Romanomermis culicivorax</name>
    <name type="common">Nematode worm</name>
    <dbReference type="NCBI Taxonomy" id="13658"/>
    <lineage>
        <taxon>Eukaryota</taxon>
        <taxon>Metazoa</taxon>
        <taxon>Ecdysozoa</taxon>
        <taxon>Nematoda</taxon>
        <taxon>Enoplea</taxon>
        <taxon>Dorylaimia</taxon>
        <taxon>Mermithida</taxon>
        <taxon>Mermithoidea</taxon>
        <taxon>Mermithidae</taxon>
        <taxon>Romanomermis</taxon>
    </lineage>
</organism>
<feature type="region of interest" description="Disordered" evidence="1">
    <location>
        <begin position="69"/>
        <end position="93"/>
    </location>
</feature>
<keyword evidence="2" id="KW-1185">Reference proteome</keyword>
<protein>
    <submittedName>
        <fullName evidence="3">Uncharacterized protein</fullName>
    </submittedName>
</protein>
<dbReference type="Proteomes" id="UP000887565">
    <property type="component" value="Unplaced"/>
</dbReference>
<name>A0A915HXF9_ROMCU</name>